<dbReference type="GO" id="GO:0043161">
    <property type="term" value="P:proteasome-mediated ubiquitin-dependent protein catabolic process"/>
    <property type="evidence" value="ECO:0007669"/>
    <property type="project" value="TreeGrafter"/>
</dbReference>
<reference evidence="2" key="1">
    <citation type="submission" date="2025-08" db="UniProtKB">
        <authorList>
            <consortium name="Ensembl"/>
        </authorList>
    </citation>
    <scope>IDENTIFICATION</scope>
</reference>
<evidence type="ECO:0008006" key="4">
    <source>
        <dbReference type="Google" id="ProtNLM"/>
    </source>
</evidence>
<dbReference type="Proteomes" id="UP001108240">
    <property type="component" value="Unplaced"/>
</dbReference>
<dbReference type="Ensembl" id="ENSCCRT00000089304.2">
    <property type="protein sequence ID" value="ENSCCRP00000082284.1"/>
    <property type="gene ID" value="ENSCCRG00000044753.2"/>
</dbReference>
<dbReference type="GO" id="GO:0006623">
    <property type="term" value="P:protein targeting to vacuole"/>
    <property type="evidence" value="ECO:0007669"/>
    <property type="project" value="TreeGrafter"/>
</dbReference>
<dbReference type="GO" id="GO:0007039">
    <property type="term" value="P:protein catabolic process in the vacuole"/>
    <property type="evidence" value="ECO:0007669"/>
    <property type="project" value="TreeGrafter"/>
</dbReference>
<comment type="similarity">
    <text evidence="1">Belongs to the GID4/VID24 family.</text>
</comment>
<dbReference type="Pfam" id="PF09783">
    <property type="entry name" value="Vac_ImportDeg"/>
    <property type="match status" value="1"/>
</dbReference>
<evidence type="ECO:0000256" key="1">
    <source>
        <dbReference type="ARBA" id="ARBA00061469"/>
    </source>
</evidence>
<dbReference type="AlphaFoldDB" id="A0A8C1HXP4"/>
<dbReference type="GO" id="GO:0005773">
    <property type="term" value="C:vacuole"/>
    <property type="evidence" value="ECO:0007669"/>
    <property type="project" value="GOC"/>
</dbReference>
<dbReference type="PANTHER" id="PTHR14534:SF3">
    <property type="entry name" value="GID COMPLEX SUBUNIT 4 HOMOLOG"/>
    <property type="match status" value="1"/>
</dbReference>
<dbReference type="PANTHER" id="PTHR14534">
    <property type="entry name" value="VACUOLAR IMPORT AND DEGRADATION PROTEIN 24"/>
    <property type="match status" value="1"/>
</dbReference>
<name>A0A8C1HXP4_CYPCA</name>
<evidence type="ECO:0000313" key="3">
    <source>
        <dbReference type="Proteomes" id="UP001108240"/>
    </source>
</evidence>
<keyword evidence="3" id="KW-1185">Reference proteome</keyword>
<dbReference type="GO" id="GO:0034657">
    <property type="term" value="C:GID complex"/>
    <property type="evidence" value="ECO:0007669"/>
    <property type="project" value="TreeGrafter"/>
</dbReference>
<accession>A0A8C1HXP4</accession>
<protein>
    <recommendedName>
        <fullName evidence="4">Glucose-induced degradation protein 4 homolog</fullName>
    </recommendedName>
</protein>
<dbReference type="GeneTree" id="ENSGT00500000044930"/>
<sequence length="197" mass="22901">MPVRTDCREGSSLACMASASLVPPPPINTLQPGVNTSLLYSGSQFRGYQKSKGNSYDVEVVLQEYPTLTTFFAGEIISKKRPFLTRKWDADEDVDRKHWGKFQAFYQYAKSFNSDDFDYEELKNSDYVFMRWKEQFLVPDHTIKDISGASFAGFYYICFQKSTATIEGYYYHRSSEWYQSLNLTHVPEHSAPIYEFR</sequence>
<evidence type="ECO:0000313" key="2">
    <source>
        <dbReference type="Ensembl" id="ENSCCRP00000082284.1"/>
    </source>
</evidence>
<proteinExistence type="inferred from homology"/>
<organism evidence="2 3">
    <name type="scientific">Cyprinus carpio carpio</name>
    <dbReference type="NCBI Taxonomy" id="630221"/>
    <lineage>
        <taxon>Eukaryota</taxon>
        <taxon>Metazoa</taxon>
        <taxon>Chordata</taxon>
        <taxon>Craniata</taxon>
        <taxon>Vertebrata</taxon>
        <taxon>Euteleostomi</taxon>
        <taxon>Actinopterygii</taxon>
        <taxon>Neopterygii</taxon>
        <taxon>Teleostei</taxon>
        <taxon>Ostariophysi</taxon>
        <taxon>Cypriniformes</taxon>
        <taxon>Cyprinidae</taxon>
        <taxon>Cyprininae</taxon>
        <taxon>Cyprinus</taxon>
    </lineage>
</organism>
<reference evidence="2" key="2">
    <citation type="submission" date="2025-09" db="UniProtKB">
        <authorList>
            <consortium name="Ensembl"/>
        </authorList>
    </citation>
    <scope>IDENTIFICATION</scope>
</reference>
<dbReference type="GO" id="GO:0045721">
    <property type="term" value="P:negative regulation of gluconeogenesis"/>
    <property type="evidence" value="ECO:0007669"/>
    <property type="project" value="TreeGrafter"/>
</dbReference>
<dbReference type="InterPro" id="IPR018618">
    <property type="entry name" value="GID4/10-like"/>
</dbReference>